<dbReference type="EMBL" id="BART01035148">
    <property type="protein sequence ID" value="GAH11465.1"/>
    <property type="molecule type" value="Genomic_DNA"/>
</dbReference>
<feature type="non-terminal residue" evidence="2">
    <location>
        <position position="196"/>
    </location>
</feature>
<dbReference type="GO" id="GO:0006508">
    <property type="term" value="P:proteolysis"/>
    <property type="evidence" value="ECO:0007669"/>
    <property type="project" value="InterPro"/>
</dbReference>
<protein>
    <recommendedName>
        <fullName evidence="3">Peptidase S8/S53 domain-containing protein</fullName>
    </recommendedName>
</protein>
<dbReference type="PROSITE" id="PS00136">
    <property type="entry name" value="SUBTILASE_ASP"/>
    <property type="match status" value="1"/>
</dbReference>
<evidence type="ECO:0000313" key="2">
    <source>
        <dbReference type="EMBL" id="GAH11465.1"/>
    </source>
</evidence>
<dbReference type="AlphaFoldDB" id="X1DTC8"/>
<organism evidence="2">
    <name type="scientific">marine sediment metagenome</name>
    <dbReference type="NCBI Taxonomy" id="412755"/>
    <lineage>
        <taxon>unclassified sequences</taxon>
        <taxon>metagenomes</taxon>
        <taxon>ecological metagenomes</taxon>
    </lineage>
</organism>
<proteinExistence type="predicted"/>
<feature type="non-terminal residue" evidence="2">
    <location>
        <position position="1"/>
    </location>
</feature>
<dbReference type="GO" id="GO:0004252">
    <property type="term" value="F:serine-type endopeptidase activity"/>
    <property type="evidence" value="ECO:0007669"/>
    <property type="project" value="InterPro"/>
</dbReference>
<dbReference type="InterPro" id="IPR036852">
    <property type="entry name" value="Peptidase_S8/S53_dom_sf"/>
</dbReference>
<evidence type="ECO:0008006" key="3">
    <source>
        <dbReference type="Google" id="ProtNLM"/>
    </source>
</evidence>
<sequence length="196" mass="22293">LTYFKSYYPEANIESNELIEVQMNYVVAQSNAMNSTWSLNGYTGNSNCSTAVLDSGIDSNNTFFPTGFNPINLTGNIISWKDFIHELPNPYDDNGHGTFISSIIVGTGTEPYNSTNKINMTFSGNYSHMHMYDEYMIGRNFTFKLATFNVSKENSQVFVNSSWKEIVAGIDEFWIELYNETSLVNKSKNIKNETFY</sequence>
<dbReference type="InterPro" id="IPR023827">
    <property type="entry name" value="Peptidase_S8_Asp-AS"/>
</dbReference>
<dbReference type="SUPFAM" id="SSF52743">
    <property type="entry name" value="Subtilisin-like"/>
    <property type="match status" value="1"/>
</dbReference>
<evidence type="ECO:0000256" key="1">
    <source>
        <dbReference type="ARBA" id="ARBA00022801"/>
    </source>
</evidence>
<keyword evidence="1" id="KW-0378">Hydrolase</keyword>
<reference evidence="2" key="1">
    <citation type="journal article" date="2014" name="Front. Microbiol.">
        <title>High frequency of phylogenetically diverse reductive dehalogenase-homologous genes in deep subseafloor sedimentary metagenomes.</title>
        <authorList>
            <person name="Kawai M."/>
            <person name="Futagami T."/>
            <person name="Toyoda A."/>
            <person name="Takaki Y."/>
            <person name="Nishi S."/>
            <person name="Hori S."/>
            <person name="Arai W."/>
            <person name="Tsubouchi T."/>
            <person name="Morono Y."/>
            <person name="Uchiyama I."/>
            <person name="Ito T."/>
            <person name="Fujiyama A."/>
            <person name="Inagaki F."/>
            <person name="Takami H."/>
        </authorList>
    </citation>
    <scope>NUCLEOTIDE SEQUENCE</scope>
    <source>
        <strain evidence="2">Expedition CK06-06</strain>
    </source>
</reference>
<name>X1DTC8_9ZZZZ</name>
<comment type="caution">
    <text evidence="2">The sequence shown here is derived from an EMBL/GenBank/DDBJ whole genome shotgun (WGS) entry which is preliminary data.</text>
</comment>
<dbReference type="Gene3D" id="3.40.50.200">
    <property type="entry name" value="Peptidase S8/S53 domain"/>
    <property type="match status" value="1"/>
</dbReference>
<accession>X1DTC8</accession>
<gene>
    <name evidence="2" type="ORF">S01H4_59818</name>
</gene>